<name>A0A9X2AD97_9BACL</name>
<comment type="similarity">
    <text evidence="3">Belongs to the AB hydrolase superfamily. MenH family.</text>
</comment>
<evidence type="ECO:0000256" key="2">
    <source>
        <dbReference type="ARBA" id="ARBA00023239"/>
    </source>
</evidence>
<dbReference type="InterPro" id="IPR029058">
    <property type="entry name" value="AB_hydrolase_fold"/>
</dbReference>
<comment type="subunit">
    <text evidence="3">Monomer.</text>
</comment>
<comment type="catalytic activity">
    <reaction evidence="3">
        <text>5-enolpyruvoyl-6-hydroxy-2-succinyl-cyclohex-3-ene-1-carboxylate = (1R,6R)-6-hydroxy-2-succinyl-cyclohexa-2,4-diene-1-carboxylate + pyruvate</text>
        <dbReference type="Rhea" id="RHEA:25597"/>
        <dbReference type="ChEBI" id="CHEBI:15361"/>
        <dbReference type="ChEBI" id="CHEBI:58689"/>
        <dbReference type="ChEBI" id="CHEBI:58818"/>
        <dbReference type="EC" id="4.2.99.20"/>
    </reaction>
</comment>
<dbReference type="EC" id="4.2.99.20" evidence="3"/>
<dbReference type="GO" id="GO:0070205">
    <property type="term" value="F:2-succinyl-6-hydroxy-2,4-cyclohexadiene-1-carboxylate synthase activity"/>
    <property type="evidence" value="ECO:0007669"/>
    <property type="project" value="UniProtKB-UniRule"/>
</dbReference>
<organism evidence="5 6">
    <name type="scientific">Sulfoacidibacillus ferrooxidans</name>
    <dbReference type="NCBI Taxonomy" id="2005001"/>
    <lineage>
        <taxon>Bacteria</taxon>
        <taxon>Bacillati</taxon>
        <taxon>Bacillota</taxon>
        <taxon>Bacilli</taxon>
        <taxon>Bacillales</taxon>
        <taxon>Alicyclobacillaceae</taxon>
        <taxon>Sulfoacidibacillus</taxon>
    </lineage>
</organism>
<comment type="pathway">
    <text evidence="3">Quinol/quinone metabolism; menaquinone biosynthesis.</text>
</comment>
<dbReference type="InterPro" id="IPR022485">
    <property type="entry name" value="SHCHC_synthase_MenH"/>
</dbReference>
<comment type="pathway">
    <text evidence="3">Quinol/quinone metabolism; 1,4-dihydroxy-2-naphthoate biosynthesis; 1,4-dihydroxy-2-naphthoate from chorismate: step 3/7.</text>
</comment>
<sequence>MISTSCHIVVNDVSYHVLDFTSGEVEQGEAPVVLLHGFAGSAEDFLFLGESQYAINKRCLAIDALGHGKTDIILNAKRYGMTYVMRDLDSILSTLQIPVIDLVGYSMGGRMALAYALFAPSRIAKLVLESASPGLRTREEREVRSRQDAELAERIQRNGIEEFVRYWEKIPLFASQHQVPNERLLRQKKTRLSQSPDGLAYSLLGVGTGSQMSYWDLVGNIRASTLLFTGQLDHKFTNIAQEISALMSSVSMIECPDVGHNVHLEKPEFFSERLFWFLHNVR</sequence>
<evidence type="ECO:0000313" key="5">
    <source>
        <dbReference type="EMBL" id="MCI0182112.1"/>
    </source>
</evidence>
<dbReference type="EMBL" id="JALBUF010000001">
    <property type="protein sequence ID" value="MCI0182112.1"/>
    <property type="molecule type" value="Genomic_DNA"/>
</dbReference>
<reference evidence="5" key="1">
    <citation type="submission" date="2022-03" db="EMBL/GenBank/DDBJ databases">
        <title>Draft Genome Sequence of Firmicute Strain S0AB, a Heterotrophic Iron/Sulfur-Oxidizing Extreme Acidophile.</title>
        <authorList>
            <person name="Vergara E."/>
            <person name="Pakostova E."/>
            <person name="Johnson D.B."/>
            <person name="Holmes D.S."/>
        </authorList>
    </citation>
    <scope>NUCLEOTIDE SEQUENCE</scope>
    <source>
        <strain evidence="5">S0AB</strain>
    </source>
</reference>
<dbReference type="PANTHER" id="PTHR42916">
    <property type="entry name" value="2-SUCCINYL-5-ENOLPYRUVYL-6-HYDROXY-3-CYCLOHEXENE-1-CARBOXYLATE SYNTHASE"/>
    <property type="match status" value="1"/>
</dbReference>
<comment type="caution">
    <text evidence="5">The sequence shown here is derived from an EMBL/GenBank/DDBJ whole genome shotgun (WGS) entry which is preliminary data.</text>
</comment>
<evidence type="ECO:0000259" key="4">
    <source>
        <dbReference type="Pfam" id="PF00561"/>
    </source>
</evidence>
<comment type="function">
    <text evidence="3">Catalyzes a proton abstraction reaction that results in 2,5-elimination of pyruvate from 2-succinyl-5-enolpyruvyl-6-hydroxy-3-cyclohexene-1-carboxylate (SEPHCHC) and the formation of 2-succinyl-6-hydroxy-2,4-cyclohexadiene-1-carboxylate (SHCHC).</text>
</comment>
<dbReference type="AlphaFoldDB" id="A0A9X2AD97"/>
<accession>A0A9X2AD97</accession>
<keyword evidence="1 3" id="KW-0474">Menaquinone biosynthesis</keyword>
<dbReference type="SUPFAM" id="SSF53474">
    <property type="entry name" value="alpha/beta-Hydrolases"/>
    <property type="match status" value="1"/>
</dbReference>
<dbReference type="PRINTS" id="PR00111">
    <property type="entry name" value="ABHYDROLASE"/>
</dbReference>
<dbReference type="PANTHER" id="PTHR42916:SF1">
    <property type="entry name" value="PROTEIN PHYLLO, CHLOROPLASTIC"/>
    <property type="match status" value="1"/>
</dbReference>
<keyword evidence="2 3" id="KW-0456">Lyase</keyword>
<feature type="domain" description="AB hydrolase-1" evidence="4">
    <location>
        <begin position="31"/>
        <end position="267"/>
    </location>
</feature>
<dbReference type="NCBIfam" id="TIGR03695">
    <property type="entry name" value="menH_SHCHC"/>
    <property type="match status" value="1"/>
</dbReference>
<dbReference type="Pfam" id="PF00561">
    <property type="entry name" value="Abhydrolase_1"/>
    <property type="match status" value="1"/>
</dbReference>
<keyword evidence="6" id="KW-1185">Reference proteome</keyword>
<protein>
    <recommendedName>
        <fullName evidence="3">Putative 2-succinyl-6-hydroxy-2,4-cyclohexadiene-1-carboxylate synthase</fullName>
        <shortName evidence="3">SHCHC synthase</shortName>
        <ecNumber evidence="3">4.2.99.20</ecNumber>
    </recommendedName>
</protein>
<dbReference type="InterPro" id="IPR000073">
    <property type="entry name" value="AB_hydrolase_1"/>
</dbReference>
<evidence type="ECO:0000256" key="1">
    <source>
        <dbReference type="ARBA" id="ARBA00022428"/>
    </source>
</evidence>
<dbReference type="RefSeq" id="WP_241711729.1">
    <property type="nucleotide sequence ID" value="NZ_JALBUF010000001.1"/>
</dbReference>
<dbReference type="GO" id="GO:0009234">
    <property type="term" value="P:menaquinone biosynthetic process"/>
    <property type="evidence" value="ECO:0007669"/>
    <property type="project" value="UniProtKB-UniRule"/>
</dbReference>
<dbReference type="Gene3D" id="3.40.50.1820">
    <property type="entry name" value="alpha/beta hydrolase"/>
    <property type="match status" value="1"/>
</dbReference>
<evidence type="ECO:0000256" key="3">
    <source>
        <dbReference type="HAMAP-Rule" id="MF_01660"/>
    </source>
</evidence>
<proteinExistence type="inferred from homology"/>
<evidence type="ECO:0000313" key="6">
    <source>
        <dbReference type="Proteomes" id="UP001139263"/>
    </source>
</evidence>
<gene>
    <name evidence="5" type="primary">menH_1</name>
    <name evidence="3" type="synonym">menH</name>
    <name evidence="5" type="ORF">MM817_00368</name>
</gene>
<dbReference type="HAMAP" id="MF_01660">
    <property type="entry name" value="MenH"/>
    <property type="match status" value="1"/>
</dbReference>
<dbReference type="Proteomes" id="UP001139263">
    <property type="component" value="Unassembled WGS sequence"/>
</dbReference>